<dbReference type="Proteomes" id="UP000014760">
    <property type="component" value="Unassembled WGS sequence"/>
</dbReference>
<dbReference type="GO" id="GO:0005576">
    <property type="term" value="C:extracellular region"/>
    <property type="evidence" value="ECO:0007669"/>
    <property type="project" value="TreeGrafter"/>
</dbReference>
<protein>
    <recommendedName>
        <fullName evidence="4">Kazal-like domain-containing protein</fullName>
    </recommendedName>
</protein>
<dbReference type="STRING" id="283909.R7U6N3"/>
<dbReference type="SMART" id="SM00280">
    <property type="entry name" value="KAZAL"/>
    <property type="match status" value="6"/>
</dbReference>
<dbReference type="CDD" id="cd00104">
    <property type="entry name" value="KAZAL_FS"/>
    <property type="match status" value="6"/>
</dbReference>
<evidence type="ECO:0000259" key="4">
    <source>
        <dbReference type="PROSITE" id="PS51465"/>
    </source>
</evidence>
<dbReference type="EnsemblMetazoa" id="CapteT176237">
    <property type="protein sequence ID" value="CapteP176237"/>
    <property type="gene ID" value="CapteG176237"/>
</dbReference>
<dbReference type="EMBL" id="AMQN01009118">
    <property type="status" value="NOT_ANNOTATED_CDS"/>
    <property type="molecule type" value="Genomic_DNA"/>
</dbReference>
<accession>R7U6N3</accession>
<dbReference type="InterPro" id="IPR036058">
    <property type="entry name" value="Kazal_dom_sf"/>
</dbReference>
<dbReference type="PANTHER" id="PTHR10913:SF45">
    <property type="entry name" value="FOLLISTATIN, ISOFORM A-RELATED"/>
    <property type="match status" value="1"/>
</dbReference>
<dbReference type="AlphaFoldDB" id="R7U6N3"/>
<feature type="domain" description="Kazal-like" evidence="4">
    <location>
        <begin position="128"/>
        <end position="180"/>
    </location>
</feature>
<gene>
    <name evidence="5" type="ORF">CAPTEDRAFT_176237</name>
</gene>
<dbReference type="PANTHER" id="PTHR10913">
    <property type="entry name" value="FOLLISTATIN-RELATED"/>
    <property type="match status" value="1"/>
</dbReference>
<dbReference type="GO" id="GO:0030154">
    <property type="term" value="P:cell differentiation"/>
    <property type="evidence" value="ECO:0007669"/>
    <property type="project" value="TreeGrafter"/>
</dbReference>
<evidence type="ECO:0000313" key="7">
    <source>
        <dbReference type="Proteomes" id="UP000014760"/>
    </source>
</evidence>
<evidence type="ECO:0000313" key="6">
    <source>
        <dbReference type="EnsemblMetazoa" id="CapteP176237"/>
    </source>
</evidence>
<organism evidence="5">
    <name type="scientific">Capitella teleta</name>
    <name type="common">Polychaete worm</name>
    <dbReference type="NCBI Taxonomy" id="283909"/>
    <lineage>
        <taxon>Eukaryota</taxon>
        <taxon>Metazoa</taxon>
        <taxon>Spiralia</taxon>
        <taxon>Lophotrochozoa</taxon>
        <taxon>Annelida</taxon>
        <taxon>Polychaeta</taxon>
        <taxon>Sedentaria</taxon>
        <taxon>Scolecida</taxon>
        <taxon>Capitellidae</taxon>
        <taxon>Capitella</taxon>
    </lineage>
</organism>
<reference evidence="6" key="3">
    <citation type="submission" date="2015-06" db="UniProtKB">
        <authorList>
            <consortium name="EnsemblMetazoa"/>
        </authorList>
    </citation>
    <scope>IDENTIFICATION</scope>
</reference>
<dbReference type="SUPFAM" id="SSF100895">
    <property type="entry name" value="Kazal-type serine protease inhibitors"/>
    <property type="match status" value="6"/>
</dbReference>
<reference evidence="7" key="1">
    <citation type="submission" date="2012-12" db="EMBL/GenBank/DDBJ databases">
        <authorList>
            <person name="Hellsten U."/>
            <person name="Grimwood J."/>
            <person name="Chapman J.A."/>
            <person name="Shapiro H."/>
            <person name="Aerts A."/>
            <person name="Otillar R.P."/>
            <person name="Terry A.Y."/>
            <person name="Boore J.L."/>
            <person name="Simakov O."/>
            <person name="Marletaz F."/>
            <person name="Cho S.-J."/>
            <person name="Edsinger-Gonzales E."/>
            <person name="Havlak P."/>
            <person name="Kuo D.-H."/>
            <person name="Larsson T."/>
            <person name="Lv J."/>
            <person name="Arendt D."/>
            <person name="Savage R."/>
            <person name="Osoegawa K."/>
            <person name="de Jong P."/>
            <person name="Lindberg D.R."/>
            <person name="Seaver E.C."/>
            <person name="Weisblat D.A."/>
            <person name="Putnam N.H."/>
            <person name="Grigoriev I.V."/>
            <person name="Rokhsar D.S."/>
        </authorList>
    </citation>
    <scope>NUCLEOTIDE SEQUENCE</scope>
    <source>
        <strain evidence="7">I ESC-2004</strain>
    </source>
</reference>
<keyword evidence="3" id="KW-1015">Disulfide bond</keyword>
<dbReference type="Gene3D" id="3.30.60.30">
    <property type="match status" value="6"/>
</dbReference>
<dbReference type="GO" id="GO:0004867">
    <property type="term" value="F:serine-type endopeptidase inhibitor activity"/>
    <property type="evidence" value="ECO:0007669"/>
    <property type="project" value="UniProtKB-KW"/>
</dbReference>
<dbReference type="PROSITE" id="PS51465">
    <property type="entry name" value="KAZAL_2"/>
    <property type="match status" value="6"/>
</dbReference>
<dbReference type="OrthoDB" id="126772at2759"/>
<name>R7U6N3_CAPTE</name>
<reference evidence="5 7" key="2">
    <citation type="journal article" date="2013" name="Nature">
        <title>Insights into bilaterian evolution from three spiralian genomes.</title>
        <authorList>
            <person name="Simakov O."/>
            <person name="Marletaz F."/>
            <person name="Cho S.J."/>
            <person name="Edsinger-Gonzales E."/>
            <person name="Havlak P."/>
            <person name="Hellsten U."/>
            <person name="Kuo D.H."/>
            <person name="Larsson T."/>
            <person name="Lv J."/>
            <person name="Arendt D."/>
            <person name="Savage R."/>
            <person name="Osoegawa K."/>
            <person name="de Jong P."/>
            <person name="Grimwood J."/>
            <person name="Chapman J.A."/>
            <person name="Shapiro H."/>
            <person name="Aerts A."/>
            <person name="Otillar R.P."/>
            <person name="Terry A.Y."/>
            <person name="Boore J.L."/>
            <person name="Grigoriev I.V."/>
            <person name="Lindberg D.R."/>
            <person name="Seaver E.C."/>
            <person name="Weisblat D.A."/>
            <person name="Putnam N.H."/>
            <person name="Rokhsar D.S."/>
        </authorList>
    </citation>
    <scope>NUCLEOTIDE SEQUENCE</scope>
    <source>
        <strain evidence="5 7">I ESC-2004</strain>
    </source>
</reference>
<keyword evidence="7" id="KW-1185">Reference proteome</keyword>
<dbReference type="InterPro" id="IPR002350">
    <property type="entry name" value="Kazal_dom"/>
</dbReference>
<keyword evidence="2" id="KW-0722">Serine protease inhibitor</keyword>
<dbReference type="Pfam" id="PF00050">
    <property type="entry name" value="Kazal_1"/>
    <property type="match status" value="5"/>
</dbReference>
<sequence>MTNSTILAFQYTHITAFPKPALIEECDLACTFDFNPICGNDGVTYGNMCQLTTQACLKRKPISIAHRGACEEIAVEAEECNLACTFDFNPICGNDGVTYGNMCGLTSQACLQRKPISIAHRGACEEVAVEAEECNLACTFDFNPICGNDGVTYGNMCGLTSQACLQRKPISIAHRGACEEVAVEAEECNLACTFDFNPICGNDGVTYGNMCGLTSQACLQRKPISIAHRGACEEVAVEAEECNLACTFDFNPICGNDGVTYGNMCGLTSQACLQRKPISIAHRGACEEVAVEVEECNLACTFDFNPICGNDGVTYGNMCQLTSQACLLRKPISIAHPGAC</sequence>
<feature type="domain" description="Kazal-like" evidence="4">
    <location>
        <begin position="182"/>
        <end position="234"/>
    </location>
</feature>
<proteinExistence type="predicted"/>
<keyword evidence="1" id="KW-0646">Protease inhibitor</keyword>
<feature type="domain" description="Kazal-like" evidence="4">
    <location>
        <begin position="236"/>
        <end position="288"/>
    </location>
</feature>
<dbReference type="InterPro" id="IPR050653">
    <property type="entry name" value="Prot_Inhib_GrowthFact_Antg"/>
</dbReference>
<feature type="domain" description="Kazal-like" evidence="4">
    <location>
        <begin position="74"/>
        <end position="126"/>
    </location>
</feature>
<dbReference type="Pfam" id="PF07648">
    <property type="entry name" value="Kazal_2"/>
    <property type="match status" value="1"/>
</dbReference>
<feature type="domain" description="Kazal-like" evidence="4">
    <location>
        <begin position="20"/>
        <end position="72"/>
    </location>
</feature>
<dbReference type="EMBL" id="KB304646">
    <property type="protein sequence ID" value="ELU01806.1"/>
    <property type="molecule type" value="Genomic_DNA"/>
</dbReference>
<feature type="domain" description="Kazal-like" evidence="4">
    <location>
        <begin position="290"/>
        <end position="340"/>
    </location>
</feature>
<evidence type="ECO:0000256" key="1">
    <source>
        <dbReference type="ARBA" id="ARBA00022690"/>
    </source>
</evidence>
<evidence type="ECO:0000256" key="2">
    <source>
        <dbReference type="ARBA" id="ARBA00022900"/>
    </source>
</evidence>
<evidence type="ECO:0000256" key="3">
    <source>
        <dbReference type="ARBA" id="ARBA00023157"/>
    </source>
</evidence>
<dbReference type="OMA" id="EWNPVCA"/>
<evidence type="ECO:0000313" key="5">
    <source>
        <dbReference type="EMBL" id="ELU01806.1"/>
    </source>
</evidence>
<dbReference type="HOGENOM" id="CLU_057241_3_0_1"/>